<reference evidence="1" key="1">
    <citation type="submission" date="2025-08" db="UniProtKB">
        <authorList>
            <consortium name="Ensembl"/>
        </authorList>
    </citation>
    <scope>IDENTIFICATION</scope>
</reference>
<evidence type="ECO:0000313" key="2">
    <source>
        <dbReference type="Proteomes" id="UP000261520"/>
    </source>
</evidence>
<organism evidence="1 2">
    <name type="scientific">Periophthalmus magnuspinnatus</name>
    <dbReference type="NCBI Taxonomy" id="409849"/>
    <lineage>
        <taxon>Eukaryota</taxon>
        <taxon>Metazoa</taxon>
        <taxon>Chordata</taxon>
        <taxon>Craniata</taxon>
        <taxon>Vertebrata</taxon>
        <taxon>Euteleostomi</taxon>
        <taxon>Actinopterygii</taxon>
        <taxon>Neopterygii</taxon>
        <taxon>Teleostei</taxon>
        <taxon>Neoteleostei</taxon>
        <taxon>Acanthomorphata</taxon>
        <taxon>Gobiaria</taxon>
        <taxon>Gobiiformes</taxon>
        <taxon>Gobioidei</taxon>
        <taxon>Gobiidae</taxon>
        <taxon>Oxudercinae</taxon>
        <taxon>Periophthalmus</taxon>
    </lineage>
</organism>
<name>A0A3B3ZP88_9GOBI</name>
<sequence>MTNKIITLYQNLSYPMRKRYVFCLLYMCTCAIKSKVPSYKNGIFYQMFALFHWLVLLLSCFSFRNHAILCYKQAERIPAAPN</sequence>
<keyword evidence="2" id="KW-1185">Reference proteome</keyword>
<reference evidence="1" key="2">
    <citation type="submission" date="2025-09" db="UniProtKB">
        <authorList>
            <consortium name="Ensembl"/>
        </authorList>
    </citation>
    <scope>IDENTIFICATION</scope>
</reference>
<evidence type="ECO:0000313" key="1">
    <source>
        <dbReference type="Ensembl" id="ENSPMGP00000006299.1"/>
    </source>
</evidence>
<protein>
    <submittedName>
        <fullName evidence="1">Uncharacterized protein</fullName>
    </submittedName>
</protein>
<proteinExistence type="predicted"/>
<dbReference type="AlphaFoldDB" id="A0A3B3ZP88"/>
<dbReference type="Ensembl" id="ENSPMGT00000006699.1">
    <property type="protein sequence ID" value="ENSPMGP00000006299.1"/>
    <property type="gene ID" value="ENSPMGG00000005306.1"/>
</dbReference>
<accession>A0A3B3ZP88</accession>
<dbReference type="Proteomes" id="UP000261520">
    <property type="component" value="Unplaced"/>
</dbReference>